<keyword evidence="1 3" id="KW-0963">Cytoplasm</keyword>
<dbReference type="Gene3D" id="3.30.300.70">
    <property type="entry name" value="RimP-like superfamily, N-terminal"/>
    <property type="match status" value="1"/>
</dbReference>
<dbReference type="GO" id="GO:0000028">
    <property type="term" value="P:ribosomal small subunit assembly"/>
    <property type="evidence" value="ECO:0007669"/>
    <property type="project" value="TreeGrafter"/>
</dbReference>
<feature type="domain" description="Ribosome maturation factor RimP N-terminal" evidence="4">
    <location>
        <begin position="15"/>
        <end position="85"/>
    </location>
</feature>
<sequence length="166" mass="18719">MLKNELVSNEIYKELNPLVRSLGLDIVSVSRNVRQGASSVFLVIKASGRPTSVDDCAKVHRLVASRLEMLWQDRELSLEVSTPGLQRNFSDVQEFSLFTGDRVRIFDSQEEQWISGIIDEVSDAGVILTQVVGETAEPLAERMNIPYDRIKKAKLDYIWEDGAHVN</sequence>
<comment type="subcellular location">
    <subcellularLocation>
        <location evidence="3">Cytoplasm</location>
    </subcellularLocation>
</comment>
<accession>F4GK48</accession>
<proteinExistence type="inferred from homology"/>
<comment type="function">
    <text evidence="3">Required for maturation of 30S ribosomal subunits.</text>
</comment>
<dbReference type="GO" id="GO:0006412">
    <property type="term" value="P:translation"/>
    <property type="evidence" value="ECO:0007669"/>
    <property type="project" value="TreeGrafter"/>
</dbReference>
<gene>
    <name evidence="3" type="primary">rimP</name>
    <name evidence="5" type="ordered locus">Spico_0592</name>
</gene>
<comment type="similarity">
    <text evidence="3">Belongs to the RimP family.</text>
</comment>
<name>F4GK48_PARC1</name>
<organism evidence="5 6">
    <name type="scientific">Parasphaerochaeta coccoides (strain ATCC BAA-1237 / DSM 17374 / SPN1)</name>
    <name type="common">Sphaerochaeta coccoides</name>
    <dbReference type="NCBI Taxonomy" id="760011"/>
    <lineage>
        <taxon>Bacteria</taxon>
        <taxon>Pseudomonadati</taxon>
        <taxon>Spirochaetota</taxon>
        <taxon>Spirochaetia</taxon>
        <taxon>Spirochaetales</taxon>
        <taxon>Sphaerochaetaceae</taxon>
        <taxon>Parasphaerochaeta</taxon>
    </lineage>
</organism>
<dbReference type="GO" id="GO:0005829">
    <property type="term" value="C:cytosol"/>
    <property type="evidence" value="ECO:0007669"/>
    <property type="project" value="TreeGrafter"/>
</dbReference>
<dbReference type="Proteomes" id="UP000007939">
    <property type="component" value="Chromosome"/>
</dbReference>
<evidence type="ECO:0000256" key="2">
    <source>
        <dbReference type="ARBA" id="ARBA00022517"/>
    </source>
</evidence>
<dbReference type="HOGENOM" id="CLU_070525_4_0_12"/>
<keyword evidence="6" id="KW-1185">Reference proteome</keyword>
<evidence type="ECO:0000313" key="6">
    <source>
        <dbReference type="Proteomes" id="UP000007939"/>
    </source>
</evidence>
<evidence type="ECO:0000259" key="4">
    <source>
        <dbReference type="Pfam" id="PF02576"/>
    </source>
</evidence>
<dbReference type="PANTHER" id="PTHR33867:SF1">
    <property type="entry name" value="RIBOSOME MATURATION FACTOR RIMP"/>
    <property type="match status" value="1"/>
</dbReference>
<reference evidence="5 6" key="2">
    <citation type="journal article" date="2012" name="Stand. Genomic Sci.">
        <title>Complete genome sequence of the termite hindgut bacterium Spirochaeta coccoides type strain (SPN1(T)), reclassification in the genus Sphaerochaeta as Sphaerochaeta coccoides comb. nov. and emendations of the family Spirochaetaceae and the genus Sphaerochaeta.</title>
        <authorList>
            <person name="Abt B."/>
            <person name="Han C."/>
            <person name="Scheuner C."/>
            <person name="Lu M."/>
            <person name="Lapidus A."/>
            <person name="Nolan M."/>
            <person name="Lucas S."/>
            <person name="Hammon N."/>
            <person name="Deshpande S."/>
            <person name="Cheng J.F."/>
            <person name="Tapia R."/>
            <person name="Goodwin L.A."/>
            <person name="Pitluck S."/>
            <person name="Liolios K."/>
            <person name="Pagani I."/>
            <person name="Ivanova N."/>
            <person name="Mavromatis K."/>
            <person name="Mikhailova N."/>
            <person name="Huntemann M."/>
            <person name="Pati A."/>
            <person name="Chen A."/>
            <person name="Palaniappan K."/>
            <person name="Land M."/>
            <person name="Hauser L."/>
            <person name="Brambilla E.M."/>
            <person name="Rohde M."/>
            <person name="Spring S."/>
            <person name="Gronow S."/>
            <person name="Goker M."/>
            <person name="Woyke T."/>
            <person name="Bristow J."/>
            <person name="Eisen J.A."/>
            <person name="Markowitz V."/>
            <person name="Hugenholtz P."/>
            <person name="Kyrpides N.C."/>
            <person name="Klenk H.P."/>
            <person name="Detter J.C."/>
        </authorList>
    </citation>
    <scope>NUCLEOTIDE SEQUENCE [LARGE SCALE GENOMIC DNA]</scope>
    <source>
        <strain evidence="6">ATCC BAA-1237 / DSM 17374 / SPN1</strain>
    </source>
</reference>
<dbReference type="OrthoDB" id="361904at2"/>
<dbReference type="EMBL" id="CP002659">
    <property type="protein sequence ID" value="AEC01820.1"/>
    <property type="molecule type" value="Genomic_DNA"/>
</dbReference>
<dbReference type="KEGG" id="scc:Spico_0592"/>
<dbReference type="InterPro" id="IPR003728">
    <property type="entry name" value="Ribosome_maturation_RimP"/>
</dbReference>
<evidence type="ECO:0000256" key="3">
    <source>
        <dbReference type="HAMAP-Rule" id="MF_01077"/>
    </source>
</evidence>
<dbReference type="InterPro" id="IPR028989">
    <property type="entry name" value="RimP_N"/>
</dbReference>
<reference evidence="6" key="1">
    <citation type="submission" date="2011-04" db="EMBL/GenBank/DDBJ databases">
        <title>The complete genome of Spirochaeta coccoides DSM 17374.</title>
        <authorList>
            <person name="Lucas S."/>
            <person name="Copeland A."/>
            <person name="Lapidus A."/>
            <person name="Bruce D."/>
            <person name="Goodwin L."/>
            <person name="Pitluck S."/>
            <person name="Peters L."/>
            <person name="Kyrpides N."/>
            <person name="Mavromatis K."/>
            <person name="Pagani I."/>
            <person name="Ivanova N."/>
            <person name="Ovchinnikova G."/>
            <person name="Lu M."/>
            <person name="Detter J.C."/>
            <person name="Tapia R."/>
            <person name="Han C."/>
            <person name="Land M."/>
            <person name="Hauser L."/>
            <person name="Markowitz V."/>
            <person name="Cheng J.-F."/>
            <person name="Hugenholtz P."/>
            <person name="Woyke T."/>
            <person name="Wu D."/>
            <person name="Spring S."/>
            <person name="Schroeder M."/>
            <person name="Brambilla E."/>
            <person name="Klenk H.-P."/>
            <person name="Eisen J.A."/>
        </authorList>
    </citation>
    <scope>NUCLEOTIDE SEQUENCE [LARGE SCALE GENOMIC DNA]</scope>
    <source>
        <strain evidence="6">ATCC BAA-1237 / DSM 17374 / SPN1</strain>
    </source>
</reference>
<protein>
    <recommendedName>
        <fullName evidence="3">Ribosome maturation factor RimP</fullName>
    </recommendedName>
</protein>
<dbReference type="AlphaFoldDB" id="F4GK48"/>
<keyword evidence="2 3" id="KW-0690">Ribosome biogenesis</keyword>
<dbReference type="HAMAP" id="MF_01077">
    <property type="entry name" value="RimP"/>
    <property type="match status" value="1"/>
</dbReference>
<dbReference type="RefSeq" id="WP_013739216.1">
    <property type="nucleotide sequence ID" value="NC_015436.1"/>
</dbReference>
<evidence type="ECO:0000313" key="5">
    <source>
        <dbReference type="EMBL" id="AEC01820.1"/>
    </source>
</evidence>
<dbReference type="STRING" id="760011.Spico_0592"/>
<dbReference type="SUPFAM" id="SSF75420">
    <property type="entry name" value="YhbC-like, N-terminal domain"/>
    <property type="match status" value="1"/>
</dbReference>
<evidence type="ECO:0000256" key="1">
    <source>
        <dbReference type="ARBA" id="ARBA00022490"/>
    </source>
</evidence>
<dbReference type="PANTHER" id="PTHR33867">
    <property type="entry name" value="RIBOSOME MATURATION FACTOR RIMP"/>
    <property type="match status" value="1"/>
</dbReference>
<dbReference type="Pfam" id="PF02576">
    <property type="entry name" value="RimP_N"/>
    <property type="match status" value="1"/>
</dbReference>
<dbReference type="eggNOG" id="COG0779">
    <property type="taxonomic scope" value="Bacteria"/>
</dbReference>
<dbReference type="InterPro" id="IPR035956">
    <property type="entry name" value="RimP_N_sf"/>
</dbReference>